<accession>A0A146JZ48</accession>
<name>A0A146JZ48_9EUKA</name>
<sequence>MRQAVYDDQRQYFNKLLQNIPPFESSTEIECLPHKLWVSLTPIYQFLLRVIQFEKCSLENRKSVSDIPDFTLLNQCFEALPLKFEKLLSKQSSILKETQTEQNNLLQELQKLESQYYYLYNSCFSTFASANSRYNVRNFQIEQLKVRFAILPQQVRNNVSALFFMQIQQLLVKVGELSLYLQDFARIKKLFSEQIIVNPKPDILIEFHQKHGTQSKLTQIETDADFQCYKRILEYFICFVQQTSQKQGFADYSDAMKHLEQLQVLSFHFFGALLPLVNESMVSNYENFKFKMTGILDNFYGFLKERDEQLYKLQTIIKEHLCKVEFLKSKLCEKSACLLQGNSWTYWVQRVDSELEIMMFQSIGWLTQCEKQ</sequence>
<gene>
    <name evidence="1" type="ORF">TPC1_30525</name>
</gene>
<dbReference type="AlphaFoldDB" id="A0A146JZ48"/>
<protein>
    <recommendedName>
        <fullName evidence="2">Dynein heavy chain</fullName>
    </recommendedName>
</protein>
<dbReference type="EMBL" id="GDID01006626">
    <property type="protein sequence ID" value="JAP89980.1"/>
    <property type="molecule type" value="Transcribed_RNA"/>
</dbReference>
<evidence type="ECO:0008006" key="2">
    <source>
        <dbReference type="Google" id="ProtNLM"/>
    </source>
</evidence>
<reference evidence="1" key="1">
    <citation type="submission" date="2015-07" db="EMBL/GenBank/DDBJ databases">
        <title>Adaptation to a free-living lifestyle via gene acquisitions in the diplomonad Trepomonas sp. PC1.</title>
        <authorList>
            <person name="Xu F."/>
            <person name="Jerlstrom-Hultqvist J."/>
            <person name="Kolisko M."/>
            <person name="Simpson A.G.B."/>
            <person name="Roger A.J."/>
            <person name="Svard S.G."/>
            <person name="Andersson J.O."/>
        </authorList>
    </citation>
    <scope>NUCLEOTIDE SEQUENCE</scope>
    <source>
        <strain evidence="1">PC1</strain>
    </source>
</reference>
<organism evidence="1">
    <name type="scientific">Trepomonas sp. PC1</name>
    <dbReference type="NCBI Taxonomy" id="1076344"/>
    <lineage>
        <taxon>Eukaryota</taxon>
        <taxon>Metamonada</taxon>
        <taxon>Diplomonadida</taxon>
        <taxon>Hexamitidae</taxon>
        <taxon>Hexamitinae</taxon>
        <taxon>Trepomonas</taxon>
    </lineage>
</organism>
<proteinExistence type="predicted"/>
<evidence type="ECO:0000313" key="1">
    <source>
        <dbReference type="EMBL" id="JAP89980.1"/>
    </source>
</evidence>